<protein>
    <recommendedName>
        <fullName evidence="3">F-box domain-containing protein</fullName>
    </recommendedName>
</protein>
<sequence length="509" mass="58223">MDPAPYLSTLPAEILQLIIEHTHPSGHWPLAQTCRYLYQNSERVLNLHRDAYRKLRVTSGLDPMSVFNLLWSVFSHGVAHIDAWHVREFEVSEADSNPDEALLDERSEALPWSPPEFDIEYFCENLLKIPDFFPKTNDGPWGDDVRYGLETGRESITKSLMLVHLPRIRAIRCAKAGRERHPWVEMLCEYIYWCKAAETWLPGLETLEKFAALLCLPNLSEVYFAHLDGDFELSDLGVDLFTNGPQAPFDKTSPVRTIILDHLENRLSKKLISFLAKMPRALQNIAIRFEVIYDHEERSRSAAPLVEALSEHQCKSLQRVCFDADRMPDWPFFMPGLNLDVIRLFDDLRVVNLDWPAVEMSLAESDERLPREELLDRLFRLFQLCLPDKMEILVLDLFEETVGVLLTGELARGNRDNLGYIDEAIEAAIKSRRYDNLKAVMLGYIQVSLHYAVGGDWHFPKAVKAAEERGIYIGLKGDMPPPGLGLDGTFVPVPTRSCMATGRLRTEEE</sequence>
<evidence type="ECO:0000313" key="2">
    <source>
        <dbReference type="Proteomes" id="UP000616885"/>
    </source>
</evidence>
<dbReference type="EMBL" id="JADCTT010000007">
    <property type="protein sequence ID" value="KAF9750201.1"/>
    <property type="molecule type" value="Genomic_DNA"/>
</dbReference>
<organism evidence="1 2">
    <name type="scientific">Bionectria ochroleuca</name>
    <name type="common">Gliocladium roseum</name>
    <dbReference type="NCBI Taxonomy" id="29856"/>
    <lineage>
        <taxon>Eukaryota</taxon>
        <taxon>Fungi</taxon>
        <taxon>Dikarya</taxon>
        <taxon>Ascomycota</taxon>
        <taxon>Pezizomycotina</taxon>
        <taxon>Sordariomycetes</taxon>
        <taxon>Hypocreomycetidae</taxon>
        <taxon>Hypocreales</taxon>
        <taxon>Bionectriaceae</taxon>
        <taxon>Clonostachys</taxon>
    </lineage>
</organism>
<reference evidence="1" key="1">
    <citation type="submission" date="2020-10" db="EMBL/GenBank/DDBJ databases">
        <title>High-Quality Genome Resource of Clonostachys rosea strain S41 by Oxford Nanopore Long-Read Sequencing.</title>
        <authorList>
            <person name="Wang H."/>
        </authorList>
    </citation>
    <scope>NUCLEOTIDE SEQUENCE</scope>
    <source>
        <strain evidence="1">S41</strain>
    </source>
</reference>
<accession>A0A8H7N6U9</accession>
<gene>
    <name evidence="1" type="ORF">IM811_016228</name>
</gene>
<proteinExistence type="predicted"/>
<name>A0A8H7N6U9_BIOOC</name>
<comment type="caution">
    <text evidence="1">The sequence shown here is derived from an EMBL/GenBank/DDBJ whole genome shotgun (WGS) entry which is preliminary data.</text>
</comment>
<dbReference type="Proteomes" id="UP000616885">
    <property type="component" value="Unassembled WGS sequence"/>
</dbReference>
<dbReference type="AlphaFoldDB" id="A0A8H7N6U9"/>
<evidence type="ECO:0000313" key="1">
    <source>
        <dbReference type="EMBL" id="KAF9750201.1"/>
    </source>
</evidence>
<evidence type="ECO:0008006" key="3">
    <source>
        <dbReference type="Google" id="ProtNLM"/>
    </source>
</evidence>